<organism evidence="2 3">
    <name type="scientific">Bugula neritina</name>
    <name type="common">Brown bryozoan</name>
    <name type="synonym">Sertularia neritina</name>
    <dbReference type="NCBI Taxonomy" id="10212"/>
    <lineage>
        <taxon>Eukaryota</taxon>
        <taxon>Metazoa</taxon>
        <taxon>Spiralia</taxon>
        <taxon>Lophotrochozoa</taxon>
        <taxon>Bryozoa</taxon>
        <taxon>Gymnolaemata</taxon>
        <taxon>Cheilostomatida</taxon>
        <taxon>Flustrina</taxon>
        <taxon>Buguloidea</taxon>
        <taxon>Bugulidae</taxon>
        <taxon>Bugula</taxon>
    </lineage>
</organism>
<reference evidence="2" key="1">
    <citation type="submission" date="2020-06" db="EMBL/GenBank/DDBJ databases">
        <title>Draft genome of Bugula neritina, a colonial animal packing powerful symbionts and potential medicines.</title>
        <authorList>
            <person name="Rayko M."/>
        </authorList>
    </citation>
    <scope>NUCLEOTIDE SEQUENCE [LARGE SCALE GENOMIC DNA]</scope>
    <source>
        <strain evidence="2">Kwan_BN1</strain>
    </source>
</reference>
<dbReference type="AlphaFoldDB" id="A0A7J7JY28"/>
<feature type="transmembrane region" description="Helical" evidence="1">
    <location>
        <begin position="37"/>
        <end position="57"/>
    </location>
</feature>
<name>A0A7J7JY28_BUGNE</name>
<accession>A0A7J7JY28</accession>
<keyword evidence="3" id="KW-1185">Reference proteome</keyword>
<evidence type="ECO:0000313" key="2">
    <source>
        <dbReference type="EMBL" id="KAF6031262.1"/>
    </source>
</evidence>
<protein>
    <submittedName>
        <fullName evidence="2">MFSD4</fullName>
    </submittedName>
</protein>
<keyword evidence="1" id="KW-1133">Transmembrane helix</keyword>
<evidence type="ECO:0000313" key="3">
    <source>
        <dbReference type="Proteomes" id="UP000593567"/>
    </source>
</evidence>
<sequence length="69" mass="7987">MLIFLLYIQFTYADRKYNFFCRFNDQFTLFVCLTLKAVFTALVPAFRSVFVMCLMFVGQGFMEGIAGIG</sequence>
<evidence type="ECO:0000256" key="1">
    <source>
        <dbReference type="SAM" id="Phobius"/>
    </source>
</evidence>
<dbReference type="EMBL" id="VXIV02001632">
    <property type="protein sequence ID" value="KAF6031262.1"/>
    <property type="molecule type" value="Genomic_DNA"/>
</dbReference>
<gene>
    <name evidence="2" type="ORF">EB796_010498</name>
</gene>
<comment type="caution">
    <text evidence="2">The sequence shown here is derived from an EMBL/GenBank/DDBJ whole genome shotgun (WGS) entry which is preliminary data.</text>
</comment>
<keyword evidence="1" id="KW-0812">Transmembrane</keyword>
<proteinExistence type="predicted"/>
<dbReference type="Proteomes" id="UP000593567">
    <property type="component" value="Unassembled WGS sequence"/>
</dbReference>
<keyword evidence="1" id="KW-0472">Membrane</keyword>